<name>A0A0F9F040_9ZZZZ</name>
<organism evidence="2">
    <name type="scientific">marine sediment metagenome</name>
    <dbReference type="NCBI Taxonomy" id="412755"/>
    <lineage>
        <taxon>unclassified sequences</taxon>
        <taxon>metagenomes</taxon>
        <taxon>ecological metagenomes</taxon>
    </lineage>
</organism>
<accession>A0A0F9F040</accession>
<reference evidence="2" key="1">
    <citation type="journal article" date="2015" name="Nature">
        <title>Complex archaea that bridge the gap between prokaryotes and eukaryotes.</title>
        <authorList>
            <person name="Spang A."/>
            <person name="Saw J.H."/>
            <person name="Jorgensen S.L."/>
            <person name="Zaremba-Niedzwiedzka K."/>
            <person name="Martijn J."/>
            <person name="Lind A.E."/>
            <person name="van Eijk R."/>
            <person name="Schleper C."/>
            <person name="Guy L."/>
            <person name="Ettema T.J."/>
        </authorList>
    </citation>
    <scope>NUCLEOTIDE SEQUENCE</scope>
</reference>
<sequence>MAYQPQHFAPGEAPATKPGGIIMIYGHPGVGKTQFCVNTWDVADTLFCANFDRDSSHILKKYEGKGGVYYDQFTALTQPQAKAVLEKLEGMRNAAISTGKAVFMLDNAAAAADIVALGLYDPKKFGALAYGGVNTWWRDFLLPLERAGIWCLLTAPSREIWAELKSTGLYGSDGWKHLDYHIMSELWLFTTRPLGAKNEPQSAGAAGELELPKDYPALEYKGQIMLAKKRPAVQGMIMRNPTLKGILKAMKEGE</sequence>
<comment type="caution">
    <text evidence="2">The sequence shown here is derived from an EMBL/GenBank/DDBJ whole genome shotgun (WGS) entry which is preliminary data.</text>
</comment>
<dbReference type="EMBL" id="LAZR01043031">
    <property type="protein sequence ID" value="KKL08063.1"/>
    <property type="molecule type" value="Genomic_DNA"/>
</dbReference>
<evidence type="ECO:0000313" key="2">
    <source>
        <dbReference type="EMBL" id="KKL44447.1"/>
    </source>
</evidence>
<dbReference type="AlphaFoldDB" id="A0A0F9F040"/>
<protein>
    <submittedName>
        <fullName evidence="2">Uncharacterized protein</fullName>
    </submittedName>
</protein>
<dbReference type="EMBL" id="LAZR01022513">
    <property type="protein sequence ID" value="KKL81623.1"/>
    <property type="molecule type" value="Genomic_DNA"/>
</dbReference>
<dbReference type="EMBL" id="LAZR01034758">
    <property type="protein sequence ID" value="KKL44447.1"/>
    <property type="molecule type" value="Genomic_DNA"/>
</dbReference>
<dbReference type="InterPro" id="IPR027417">
    <property type="entry name" value="P-loop_NTPase"/>
</dbReference>
<gene>
    <name evidence="3" type="ORF">LCGC14_1992940</name>
    <name evidence="2" type="ORF">LCGC14_2365600</name>
    <name evidence="1" type="ORF">LCGC14_2579650</name>
</gene>
<evidence type="ECO:0000313" key="3">
    <source>
        <dbReference type="EMBL" id="KKL81623.1"/>
    </source>
</evidence>
<dbReference type="Gene3D" id="3.40.50.300">
    <property type="entry name" value="P-loop containing nucleotide triphosphate hydrolases"/>
    <property type="match status" value="1"/>
</dbReference>
<evidence type="ECO:0000313" key="1">
    <source>
        <dbReference type="EMBL" id="KKL08063.1"/>
    </source>
</evidence>
<proteinExistence type="predicted"/>